<evidence type="ECO:0000313" key="2">
    <source>
        <dbReference type="Proteomes" id="UP000005207"/>
    </source>
</evidence>
<accession>A0A669CW80</accession>
<protein>
    <submittedName>
        <fullName evidence="1">Uncharacterized protein</fullName>
    </submittedName>
</protein>
<keyword evidence="2" id="KW-1185">Reference proteome</keyword>
<dbReference type="InParanoid" id="A0A669CW80"/>
<proteinExistence type="predicted"/>
<dbReference type="GeneTree" id="ENSGT00990000213818"/>
<dbReference type="Ensembl" id="ENSONIT00000065988.1">
    <property type="protein sequence ID" value="ENSONIP00000052321.1"/>
    <property type="gene ID" value="ENSONIG00000040739.1"/>
</dbReference>
<organism evidence="1 2">
    <name type="scientific">Oreochromis niloticus</name>
    <name type="common">Nile tilapia</name>
    <name type="synonym">Tilapia nilotica</name>
    <dbReference type="NCBI Taxonomy" id="8128"/>
    <lineage>
        <taxon>Eukaryota</taxon>
        <taxon>Metazoa</taxon>
        <taxon>Chordata</taxon>
        <taxon>Craniata</taxon>
        <taxon>Vertebrata</taxon>
        <taxon>Euteleostomi</taxon>
        <taxon>Actinopterygii</taxon>
        <taxon>Neopterygii</taxon>
        <taxon>Teleostei</taxon>
        <taxon>Neoteleostei</taxon>
        <taxon>Acanthomorphata</taxon>
        <taxon>Ovalentaria</taxon>
        <taxon>Cichlomorphae</taxon>
        <taxon>Cichliformes</taxon>
        <taxon>Cichlidae</taxon>
        <taxon>African cichlids</taxon>
        <taxon>Pseudocrenilabrinae</taxon>
        <taxon>Oreochromini</taxon>
        <taxon>Oreochromis</taxon>
    </lineage>
</organism>
<dbReference type="Proteomes" id="UP000005207">
    <property type="component" value="Unplaced"/>
</dbReference>
<dbReference type="AlphaFoldDB" id="A0A669CW80"/>
<reference evidence="1" key="2">
    <citation type="submission" date="2025-09" db="UniProtKB">
        <authorList>
            <consortium name="Ensembl"/>
        </authorList>
    </citation>
    <scope>IDENTIFICATION</scope>
</reference>
<reference evidence="1" key="1">
    <citation type="submission" date="2025-08" db="UniProtKB">
        <authorList>
            <consortium name="Ensembl"/>
        </authorList>
    </citation>
    <scope>IDENTIFICATION</scope>
</reference>
<evidence type="ECO:0000313" key="1">
    <source>
        <dbReference type="Ensembl" id="ENSONIP00000052321.1"/>
    </source>
</evidence>
<name>A0A669CW80_ORENI</name>
<sequence length="134" mass="14826">MHGEYLASAAEQCTRGMDKCCRTIRTRERVSGRYRGSLSYHMHEECVWQSVSAQCTRACRKGVVPYAGGVCVATCFCPVHRGGRNIVLPYAQGLCLADSICAVYLGVFQGETLSCRTHEECVAKYFCAVYQGHV</sequence>